<protein>
    <submittedName>
        <fullName evidence="1">Uncharacterized protein</fullName>
    </submittedName>
</protein>
<sequence>MILNDLSVRIALETLLLARKSTMLQYWHLL</sequence>
<organism evidence="1 2">
    <name type="scientific">Bacillus mycoides</name>
    <dbReference type="NCBI Taxonomy" id="1405"/>
    <lineage>
        <taxon>Bacteria</taxon>
        <taxon>Bacillati</taxon>
        <taxon>Bacillota</taxon>
        <taxon>Bacilli</taxon>
        <taxon>Bacillales</taxon>
        <taxon>Bacillaceae</taxon>
        <taxon>Bacillus</taxon>
        <taxon>Bacillus cereus group</taxon>
    </lineage>
</organism>
<gene>
    <name evidence="1" type="ORF">BWGO95_02934</name>
</gene>
<name>A0A1G4ENX2_BACMY</name>
<proteinExistence type="predicted"/>
<dbReference type="AlphaFoldDB" id="A0A1G4ENX2"/>
<accession>A0A1G4ENX2</accession>
<evidence type="ECO:0000313" key="1">
    <source>
        <dbReference type="EMBL" id="SCB68787.1"/>
    </source>
</evidence>
<reference evidence="1 2" key="1">
    <citation type="submission" date="2016-08" db="EMBL/GenBank/DDBJ databases">
        <authorList>
            <person name="Seilhamer J.J."/>
        </authorList>
    </citation>
    <scope>NUCLEOTIDE SEQUENCE [LARGE SCALE GENOMIC DNA]</scope>
    <source>
        <strain evidence="1 2">SDA_GO95</strain>
    </source>
</reference>
<dbReference type="EMBL" id="FMAK01000034">
    <property type="protein sequence ID" value="SCB68787.1"/>
    <property type="molecule type" value="Genomic_DNA"/>
</dbReference>
<evidence type="ECO:0000313" key="2">
    <source>
        <dbReference type="Proteomes" id="UP000195696"/>
    </source>
</evidence>
<dbReference type="Proteomes" id="UP000195696">
    <property type="component" value="Unassembled WGS sequence"/>
</dbReference>